<dbReference type="Proteomes" id="UP001219568">
    <property type="component" value="Unassembled WGS sequence"/>
</dbReference>
<gene>
    <name evidence="1" type="ORF">N7460_004314</name>
</gene>
<keyword evidence="2" id="KW-1185">Reference proteome</keyword>
<comment type="caution">
    <text evidence="1">The sequence shown here is derived from an EMBL/GenBank/DDBJ whole genome shotgun (WGS) entry which is preliminary data.</text>
</comment>
<dbReference type="AlphaFoldDB" id="A0AAD6NBL5"/>
<dbReference type="EMBL" id="JAQJZL010000003">
    <property type="protein sequence ID" value="KAJ6048167.1"/>
    <property type="molecule type" value="Genomic_DNA"/>
</dbReference>
<organism evidence="1 2">
    <name type="scientific">Penicillium canescens</name>
    <dbReference type="NCBI Taxonomy" id="5083"/>
    <lineage>
        <taxon>Eukaryota</taxon>
        <taxon>Fungi</taxon>
        <taxon>Dikarya</taxon>
        <taxon>Ascomycota</taxon>
        <taxon>Pezizomycotina</taxon>
        <taxon>Eurotiomycetes</taxon>
        <taxon>Eurotiomycetidae</taxon>
        <taxon>Eurotiales</taxon>
        <taxon>Aspergillaceae</taxon>
        <taxon>Penicillium</taxon>
    </lineage>
</organism>
<name>A0AAD6NBL5_PENCN</name>
<reference evidence="1" key="2">
    <citation type="submission" date="2023-01" db="EMBL/GenBank/DDBJ databases">
        <authorList>
            <person name="Petersen C."/>
        </authorList>
    </citation>
    <scope>NUCLEOTIDE SEQUENCE</scope>
    <source>
        <strain evidence="1">IBT 15450</strain>
    </source>
</reference>
<evidence type="ECO:0000313" key="1">
    <source>
        <dbReference type="EMBL" id="KAJ6048167.1"/>
    </source>
</evidence>
<sequence>MDSGLTLQVTLASQVPTIGAQQPPAIHITASVYNAADFPVTFLRWATPLDPQAGVLGIFEVRDIATHRTMPVPIIKISRKLPASRDDLVEILPRQTLQTTINLPTMTLDKGNEYSIRARGVWHAVWPTESVNVTTSQLENIKGASRGEFLSNESHVRIQ</sequence>
<protein>
    <submittedName>
        <fullName evidence="1">Uncharacterized protein</fullName>
    </submittedName>
</protein>
<dbReference type="Gene3D" id="2.60.40.2970">
    <property type="match status" value="1"/>
</dbReference>
<proteinExistence type="predicted"/>
<accession>A0AAD6NBL5</accession>
<reference evidence="1" key="1">
    <citation type="journal article" date="2023" name="IMA Fungus">
        <title>Comparative genomic study of the Penicillium genus elucidates a diverse pangenome and 15 lateral gene transfer events.</title>
        <authorList>
            <person name="Petersen C."/>
            <person name="Sorensen T."/>
            <person name="Nielsen M.R."/>
            <person name="Sondergaard T.E."/>
            <person name="Sorensen J.L."/>
            <person name="Fitzpatrick D.A."/>
            <person name="Frisvad J.C."/>
            <person name="Nielsen K.L."/>
        </authorList>
    </citation>
    <scope>NUCLEOTIDE SEQUENCE</scope>
    <source>
        <strain evidence="1">IBT 15450</strain>
    </source>
</reference>
<evidence type="ECO:0000313" key="2">
    <source>
        <dbReference type="Proteomes" id="UP001219568"/>
    </source>
</evidence>